<evidence type="ECO:0000256" key="6">
    <source>
        <dbReference type="ARBA" id="ARBA00023098"/>
    </source>
</evidence>
<dbReference type="SMART" id="SM00155">
    <property type="entry name" value="PLDc"/>
    <property type="match status" value="2"/>
</dbReference>
<evidence type="ECO:0000313" key="10">
    <source>
        <dbReference type="Proteomes" id="UP001296706"/>
    </source>
</evidence>
<evidence type="ECO:0000256" key="5">
    <source>
        <dbReference type="ARBA" id="ARBA00022963"/>
    </source>
</evidence>
<comment type="similarity">
    <text evidence="2">Belongs to the phospholipase D family.</text>
</comment>
<dbReference type="InterPro" id="IPR025202">
    <property type="entry name" value="PLD-like_dom"/>
</dbReference>
<dbReference type="Pfam" id="PF13091">
    <property type="entry name" value="PLDc_2"/>
    <property type="match status" value="2"/>
</dbReference>
<keyword evidence="5" id="KW-0442">Lipid degradation</keyword>
<proteinExistence type="inferred from homology"/>
<dbReference type="PANTHER" id="PTHR43856:SF1">
    <property type="entry name" value="MITOCHONDRIAL CARDIOLIPIN HYDROLASE"/>
    <property type="match status" value="1"/>
</dbReference>
<dbReference type="RefSeq" id="WP_169396623.1">
    <property type="nucleotide sequence ID" value="NZ_BAAAJH010000010.1"/>
</dbReference>
<dbReference type="InterPro" id="IPR001736">
    <property type="entry name" value="PLipase_D/transphosphatidylase"/>
</dbReference>
<keyword evidence="4" id="KW-0378">Hydrolase</keyword>
<reference evidence="9 10" key="1">
    <citation type="submission" date="2020-04" db="EMBL/GenBank/DDBJ databases">
        <authorList>
            <person name="Klaysubun C."/>
            <person name="Duangmal K."/>
            <person name="Lipun K."/>
        </authorList>
    </citation>
    <scope>NUCLEOTIDE SEQUENCE [LARGE SCALE GENOMIC DNA]</scope>
    <source>
        <strain evidence="9 10">JCM 11839</strain>
    </source>
</reference>
<organism evidence="9 10">
    <name type="scientific">Pseudonocardia xinjiangensis</name>
    <dbReference type="NCBI Taxonomy" id="75289"/>
    <lineage>
        <taxon>Bacteria</taxon>
        <taxon>Bacillati</taxon>
        <taxon>Actinomycetota</taxon>
        <taxon>Actinomycetes</taxon>
        <taxon>Pseudonocardiales</taxon>
        <taxon>Pseudonocardiaceae</taxon>
        <taxon>Pseudonocardia</taxon>
    </lineage>
</organism>
<feature type="domain" description="PLD phosphodiesterase" evidence="8">
    <location>
        <begin position="301"/>
        <end position="328"/>
    </location>
</feature>
<feature type="compositionally biased region" description="Polar residues" evidence="7">
    <location>
        <begin position="143"/>
        <end position="155"/>
    </location>
</feature>
<dbReference type="SUPFAM" id="SSF56024">
    <property type="entry name" value="Phospholipase D/nuclease"/>
    <property type="match status" value="2"/>
</dbReference>
<name>A0ABX1RG00_9PSEU</name>
<evidence type="ECO:0000256" key="4">
    <source>
        <dbReference type="ARBA" id="ARBA00022801"/>
    </source>
</evidence>
<evidence type="ECO:0000256" key="1">
    <source>
        <dbReference type="ARBA" id="ARBA00000798"/>
    </source>
</evidence>
<dbReference type="EC" id="3.1.4.4" evidence="3"/>
<gene>
    <name evidence="9" type="ORF">HF577_15840</name>
</gene>
<dbReference type="Proteomes" id="UP001296706">
    <property type="component" value="Unassembled WGS sequence"/>
</dbReference>
<protein>
    <recommendedName>
        <fullName evidence="3">phospholipase D</fullName>
        <ecNumber evidence="3">3.1.4.4</ecNumber>
    </recommendedName>
</protein>
<dbReference type="Gene3D" id="3.30.870.10">
    <property type="entry name" value="Endonuclease Chain A"/>
    <property type="match status" value="2"/>
</dbReference>
<comment type="catalytic activity">
    <reaction evidence="1">
        <text>a 1,2-diacyl-sn-glycero-3-phosphocholine + H2O = a 1,2-diacyl-sn-glycero-3-phosphate + choline + H(+)</text>
        <dbReference type="Rhea" id="RHEA:14445"/>
        <dbReference type="ChEBI" id="CHEBI:15354"/>
        <dbReference type="ChEBI" id="CHEBI:15377"/>
        <dbReference type="ChEBI" id="CHEBI:15378"/>
        <dbReference type="ChEBI" id="CHEBI:57643"/>
        <dbReference type="ChEBI" id="CHEBI:58608"/>
        <dbReference type="EC" id="3.1.4.4"/>
    </reaction>
</comment>
<evidence type="ECO:0000256" key="2">
    <source>
        <dbReference type="ARBA" id="ARBA00008664"/>
    </source>
</evidence>
<feature type="region of interest" description="Disordered" evidence="7">
    <location>
        <begin position="141"/>
        <end position="163"/>
    </location>
</feature>
<evidence type="ECO:0000313" key="9">
    <source>
        <dbReference type="EMBL" id="NMH78554.1"/>
    </source>
</evidence>
<dbReference type="PROSITE" id="PS50035">
    <property type="entry name" value="PLD"/>
    <property type="match status" value="1"/>
</dbReference>
<dbReference type="PANTHER" id="PTHR43856">
    <property type="entry name" value="CARDIOLIPIN HYDROLASE"/>
    <property type="match status" value="1"/>
</dbReference>
<dbReference type="InterPro" id="IPR051406">
    <property type="entry name" value="PLD_domain"/>
</dbReference>
<evidence type="ECO:0000256" key="3">
    <source>
        <dbReference type="ARBA" id="ARBA00012027"/>
    </source>
</evidence>
<keyword evidence="6" id="KW-0443">Lipid metabolism</keyword>
<sequence>MGISLRGVELHLGPSVLGAPDDLDAVIRAFIDGAQQRLLVAVQELDSRPIAEALLAAAARPRTPATARGTRIRVQVILESSYLTEEKPLADPWTGAGDNEANRTIYAALLRAGIDVITDLNPEIFHQKFVVRDPGTPTAAVLTGSTNFTRTDTGTNGPGSGQAGNNLNHVVVLHGKKITDQYLAEFERLRSGTFGDLHERHEPRPREMRIGSVRIKPLFAPRHGPEMEIMKQMLKAEHSVEFAMFTFARSSGIDDTMVRLVGPTRRFRGVLDRGQGAQKWAATAALKAAGVELFHNVRGNGVRKVHHKLMVIDDRLVIIGSFNYTAPATTLNDENIVVIGDLEEADPDAEADQRRLAAYARSEIDRIVDDLAEPV</sequence>
<keyword evidence="10" id="KW-1185">Reference proteome</keyword>
<evidence type="ECO:0000256" key="7">
    <source>
        <dbReference type="SAM" id="MobiDB-lite"/>
    </source>
</evidence>
<accession>A0ABX1RG00</accession>
<comment type="caution">
    <text evidence="9">The sequence shown here is derived from an EMBL/GenBank/DDBJ whole genome shotgun (WGS) entry which is preliminary data.</text>
</comment>
<dbReference type="EMBL" id="JAAXKY010000046">
    <property type="protein sequence ID" value="NMH78554.1"/>
    <property type="molecule type" value="Genomic_DNA"/>
</dbReference>
<evidence type="ECO:0000259" key="8">
    <source>
        <dbReference type="PROSITE" id="PS50035"/>
    </source>
</evidence>